<evidence type="ECO:0000259" key="1">
    <source>
        <dbReference type="Pfam" id="PF16461"/>
    </source>
</evidence>
<evidence type="ECO:0000313" key="3">
    <source>
        <dbReference type="Proteomes" id="UP000186141"/>
    </source>
</evidence>
<keyword evidence="3" id="KW-1185">Reference proteome</keyword>
<dbReference type="RefSeq" id="WP_076534048.1">
    <property type="nucleotide sequence ID" value="NZ_BMEH01000012.1"/>
</dbReference>
<name>A0A1N7QIY8_9RHOB</name>
<evidence type="ECO:0000313" key="2">
    <source>
        <dbReference type="EMBL" id="SIT22734.1"/>
    </source>
</evidence>
<dbReference type="Proteomes" id="UP000186141">
    <property type="component" value="Unassembled WGS sequence"/>
</dbReference>
<dbReference type="AlphaFoldDB" id="A0A1N7QIY8"/>
<gene>
    <name evidence="2" type="ORF">SAMN05421774_11253</name>
</gene>
<dbReference type="STRING" id="1086013.SAMN05421774_11253"/>
<dbReference type="Gene3D" id="4.10.410.40">
    <property type="match status" value="1"/>
</dbReference>
<reference evidence="2 3" key="1">
    <citation type="submission" date="2017-01" db="EMBL/GenBank/DDBJ databases">
        <authorList>
            <person name="Mah S.A."/>
            <person name="Swanson W.J."/>
            <person name="Moy G.W."/>
            <person name="Vacquier V.D."/>
        </authorList>
    </citation>
    <scope>NUCLEOTIDE SEQUENCE [LARGE SCALE GENOMIC DNA]</scope>
    <source>
        <strain evidence="2 3">DSM 26375</strain>
    </source>
</reference>
<feature type="domain" description="Lambda phage tail tube protein N-terminal" evidence="1">
    <location>
        <begin position="23"/>
        <end position="135"/>
    </location>
</feature>
<dbReference type="EMBL" id="FTOT01000012">
    <property type="protein sequence ID" value="SIT22734.1"/>
    <property type="molecule type" value="Genomic_DNA"/>
</dbReference>
<dbReference type="Pfam" id="PF16461">
    <property type="entry name" value="Phage_TTP_12"/>
    <property type="match status" value="1"/>
</dbReference>
<sequence>MSTTGVNIGWGAVVRIGRGETPDWTTLEGVGDFEFPQMQADDIDVTSHSSPNRTKEFIAGMADNGEMSLPLDYIPDNPQDLLLRVLNQTKELIQVSIRPAGSNLDPEVYACYVRSYGRTAPVQGKSSATLVLRISGIVAGEATLPGGGGDETLPGGGV</sequence>
<accession>A0A1N7QIY8</accession>
<protein>
    <recommendedName>
        <fullName evidence="1">Lambda phage tail tube protein N-terminal domain-containing protein</fullName>
    </recommendedName>
</protein>
<dbReference type="InterPro" id="IPR032494">
    <property type="entry name" value="Phage_TTP_N"/>
</dbReference>
<dbReference type="OrthoDB" id="4206561at2"/>
<proteinExistence type="predicted"/>
<organism evidence="2 3">
    <name type="scientific">Gemmobacter megaterium</name>
    <dbReference type="NCBI Taxonomy" id="1086013"/>
    <lineage>
        <taxon>Bacteria</taxon>
        <taxon>Pseudomonadati</taxon>
        <taxon>Pseudomonadota</taxon>
        <taxon>Alphaproteobacteria</taxon>
        <taxon>Rhodobacterales</taxon>
        <taxon>Paracoccaceae</taxon>
        <taxon>Gemmobacter</taxon>
    </lineage>
</organism>